<dbReference type="AlphaFoldDB" id="A0A0L6ZDQ8"/>
<name>A0A0L6ZDQ8_9CLOT</name>
<organism evidence="2 3">
    <name type="scientific">Clostridium homopropionicum DSM 5847</name>
    <dbReference type="NCBI Taxonomy" id="1121318"/>
    <lineage>
        <taxon>Bacteria</taxon>
        <taxon>Bacillati</taxon>
        <taxon>Bacillota</taxon>
        <taxon>Clostridia</taxon>
        <taxon>Eubacteriales</taxon>
        <taxon>Clostridiaceae</taxon>
        <taxon>Clostridium</taxon>
    </lineage>
</organism>
<evidence type="ECO:0000313" key="3">
    <source>
        <dbReference type="Proteomes" id="UP000037043"/>
    </source>
</evidence>
<feature type="transmembrane region" description="Helical" evidence="1">
    <location>
        <begin position="179"/>
        <end position="197"/>
    </location>
</feature>
<feature type="transmembrane region" description="Helical" evidence="1">
    <location>
        <begin position="109"/>
        <end position="133"/>
    </location>
</feature>
<dbReference type="Proteomes" id="UP000037043">
    <property type="component" value="Unassembled WGS sequence"/>
</dbReference>
<dbReference type="InterPro" id="IPR014196">
    <property type="entry name" value="SpoIIM"/>
</dbReference>
<reference evidence="3" key="1">
    <citation type="submission" date="2015-08" db="EMBL/GenBank/DDBJ databases">
        <title>Genome sequence of the strict anaerobe Clostridium homopropionicum LuHBu1 (DSM 5847T).</title>
        <authorList>
            <person name="Poehlein A."/>
            <person name="Beck M."/>
            <person name="Schiel-Bengelsdorf B."/>
            <person name="Bengelsdorf F.R."/>
            <person name="Daniel R."/>
            <person name="Duerre P."/>
        </authorList>
    </citation>
    <scope>NUCLEOTIDE SEQUENCE [LARGE SCALE GENOMIC DNA]</scope>
    <source>
        <strain evidence="3">DSM 5847</strain>
    </source>
</reference>
<feature type="transmembrane region" description="Helical" evidence="1">
    <location>
        <begin position="80"/>
        <end position="102"/>
    </location>
</feature>
<feature type="transmembrane region" description="Helical" evidence="1">
    <location>
        <begin position="18"/>
        <end position="39"/>
    </location>
</feature>
<dbReference type="InterPro" id="IPR002798">
    <property type="entry name" value="SpoIIM-like"/>
</dbReference>
<dbReference type="Pfam" id="PF01944">
    <property type="entry name" value="SpoIIM"/>
    <property type="match status" value="1"/>
</dbReference>
<gene>
    <name evidence="2" type="primary">spoIIM</name>
    <name evidence="2" type="ORF">CLHOM_05160</name>
</gene>
<dbReference type="STRING" id="36844.SAMN04488501_104204"/>
<dbReference type="RefSeq" id="WP_052220113.1">
    <property type="nucleotide sequence ID" value="NZ_LHUR01000011.1"/>
</dbReference>
<accession>A0A0L6ZDQ8</accession>
<keyword evidence="3" id="KW-1185">Reference proteome</keyword>
<keyword evidence="1" id="KW-0472">Membrane</keyword>
<feature type="transmembrane region" description="Helical" evidence="1">
    <location>
        <begin position="139"/>
        <end position="159"/>
    </location>
</feature>
<evidence type="ECO:0000256" key="1">
    <source>
        <dbReference type="SAM" id="Phobius"/>
    </source>
</evidence>
<sequence>MKNIKLLQGFTEHFNRNLFLYAITLLFMCIGIVIGVYSVKYMDVSVKTELVKFLMSCSSSLNSESIDKKYILYNALKNNFSIILVIWFLGLTLLGSPLILVVDIIKGYTIGFTSSIIISGFGTKGVLLNLLAIFPQNLIYLPCIIISSVLAIEFSISLLKNKSMNREGNLIQIISYSSIYAFLVIIMILGFIIEIYFTPNMLKILV</sequence>
<keyword evidence="1" id="KW-0812">Transmembrane</keyword>
<protein>
    <submittedName>
        <fullName evidence="2">Stage II sporulation protein M</fullName>
    </submittedName>
</protein>
<dbReference type="PIRSF" id="PIRSF038973">
    <property type="entry name" value="SpoIIM"/>
    <property type="match status" value="1"/>
</dbReference>
<dbReference type="EMBL" id="LHUR01000011">
    <property type="protein sequence ID" value="KOA20928.1"/>
    <property type="molecule type" value="Genomic_DNA"/>
</dbReference>
<evidence type="ECO:0000313" key="2">
    <source>
        <dbReference type="EMBL" id="KOA20928.1"/>
    </source>
</evidence>
<comment type="caution">
    <text evidence="2">The sequence shown here is derived from an EMBL/GenBank/DDBJ whole genome shotgun (WGS) entry which is preliminary data.</text>
</comment>
<proteinExistence type="predicted"/>
<dbReference type="NCBIfam" id="TIGR02831">
    <property type="entry name" value="spo_II_M"/>
    <property type="match status" value="1"/>
</dbReference>
<dbReference type="PATRIC" id="fig|1121318.3.peg.519"/>
<keyword evidence="1" id="KW-1133">Transmembrane helix</keyword>